<dbReference type="EMBL" id="JBBNAG010000003">
    <property type="protein sequence ID" value="KAK9148684.1"/>
    <property type="molecule type" value="Genomic_DNA"/>
</dbReference>
<dbReference type="Proteomes" id="UP001419268">
    <property type="component" value="Unassembled WGS sequence"/>
</dbReference>
<evidence type="ECO:0000313" key="2">
    <source>
        <dbReference type="Proteomes" id="UP001419268"/>
    </source>
</evidence>
<keyword evidence="2" id="KW-1185">Reference proteome</keyword>
<sequence>MLRRNWIDLVNKTFQLNFKIKMDANGLEKKHACANLQKQRRHSKLLKLPGN</sequence>
<protein>
    <submittedName>
        <fullName evidence="1">Uncharacterized protein</fullName>
    </submittedName>
</protein>
<evidence type="ECO:0000313" key="1">
    <source>
        <dbReference type="EMBL" id="KAK9148684.1"/>
    </source>
</evidence>
<name>A0AAP0KBU5_9MAGN</name>
<gene>
    <name evidence="1" type="ORF">Scep_007441</name>
</gene>
<accession>A0AAP0KBU5</accession>
<proteinExistence type="predicted"/>
<organism evidence="1 2">
    <name type="scientific">Stephania cephalantha</name>
    <dbReference type="NCBI Taxonomy" id="152367"/>
    <lineage>
        <taxon>Eukaryota</taxon>
        <taxon>Viridiplantae</taxon>
        <taxon>Streptophyta</taxon>
        <taxon>Embryophyta</taxon>
        <taxon>Tracheophyta</taxon>
        <taxon>Spermatophyta</taxon>
        <taxon>Magnoliopsida</taxon>
        <taxon>Ranunculales</taxon>
        <taxon>Menispermaceae</taxon>
        <taxon>Menispermoideae</taxon>
        <taxon>Cissampelideae</taxon>
        <taxon>Stephania</taxon>
    </lineage>
</organism>
<reference evidence="1 2" key="1">
    <citation type="submission" date="2024-01" db="EMBL/GenBank/DDBJ databases">
        <title>Genome assemblies of Stephania.</title>
        <authorList>
            <person name="Yang L."/>
        </authorList>
    </citation>
    <scope>NUCLEOTIDE SEQUENCE [LARGE SCALE GENOMIC DNA]</scope>
    <source>
        <strain evidence="1">JXDWG</strain>
        <tissue evidence="1">Leaf</tissue>
    </source>
</reference>
<comment type="caution">
    <text evidence="1">The sequence shown here is derived from an EMBL/GenBank/DDBJ whole genome shotgun (WGS) entry which is preliminary data.</text>
</comment>
<dbReference type="AlphaFoldDB" id="A0AAP0KBU5"/>